<dbReference type="OrthoDB" id="224775at2"/>
<keyword evidence="1" id="KW-0489">Methyltransferase</keyword>
<dbReference type="EMBL" id="CP031093">
    <property type="protein sequence ID" value="QCF27476.1"/>
    <property type="molecule type" value="Genomic_DNA"/>
</dbReference>
<dbReference type="InterPro" id="IPR009045">
    <property type="entry name" value="Zn_M74/Hedgehog-like"/>
</dbReference>
<evidence type="ECO:0000313" key="2">
    <source>
        <dbReference type="Proteomes" id="UP000298049"/>
    </source>
</evidence>
<proteinExistence type="predicted"/>
<dbReference type="AlphaFoldDB" id="A0A4P7XJX6"/>
<gene>
    <name evidence="1" type="ORF">soil367_16950</name>
</gene>
<evidence type="ECO:0000313" key="1">
    <source>
        <dbReference type="EMBL" id="QCF27476.1"/>
    </source>
</evidence>
<dbReference type="GO" id="GO:0008168">
    <property type="term" value="F:methyltransferase activity"/>
    <property type="evidence" value="ECO:0007669"/>
    <property type="project" value="UniProtKB-KW"/>
</dbReference>
<dbReference type="SUPFAM" id="SSF55166">
    <property type="entry name" value="Hedgehog/DD-peptidase"/>
    <property type="match status" value="1"/>
</dbReference>
<sequence length="856" mass="97938">MQKIGKHVARHQYLHICLRPELDETDQRLIEAAARQASVTPGDHFNVIKLAEDRRSLTLLDYPGFFEEAFPILRRYWTVDLKTEQHRFRTYEDSNNPPILHRKELLLPKIHESFSQYAELTKSAEDIGLFDDPNRIGFLRAWEALLQQKGFRVVGHDLVPVGNAEETLQAECVRPPNGETVARHLTALTRYGLSAPMQTLARFGYLDGSKTIFDYGCGKGGDLETLRENNLMVWGWDPYYAPENEKRSAHIVNLGFVINVIENFEERIQALVGAYELADQLLVVSAMIANQEAMKGKPYGDGVLTSRNTFQKYFTQSELSHFLAETLGEEPVAVAPGVFYVFKDKDAEQRFMYNRFAHRRPSSLRIRRSAREHRPRAQVDRVQEKYAKHGELLEPLWQLWLQLGRKPERSEVDLLSITQGLGSLPAALRLIASYKGEGAEALLEDARKKRIDDLRVYFAQLQFERRKVYRHLDPSLKNDIKTFFGSLKDAMLEGQQLLFDLSQAEKINLACQQAAEHGLGWLDESHSLQLHTSLVEQLPPVLRSYVSCGTLLYGDISSADLIKIHIRSGKLTLMKFDDFVGKALPRMLERVKINLRTQKLDFFDYGELYTPPYLYLKSRFINEEFPHFGEQQAFDEKLETLNLFDFSEHGPEVDVFDAQLEARRYQVNGFELERSRTIPNIDAACGQFLTYRDLIECGETQTASRMQNFPTQPATYTALLDLAAELLDPIIDYFGMIKLTFGFCSPALAKNIKGRIAPKLDQHAAHERNRLGKPICDRKGAAVDFVIEDEDMVEVSKWIAENLRFDRMYVYGVNQPLHLSFSDAPKAQITLMTPDKKGVRLIPKTVGLESYLEADS</sequence>
<accession>A0A4P7XJX6</accession>
<dbReference type="Gene3D" id="3.30.1380.10">
    <property type="match status" value="1"/>
</dbReference>
<dbReference type="NCBIfam" id="TIGR04096">
    <property type="entry name" value="dnd_rel_methyl"/>
    <property type="match status" value="1"/>
</dbReference>
<protein>
    <submittedName>
        <fullName evidence="1">DNA phosphorothioation-associated putative methyltransferase</fullName>
    </submittedName>
</protein>
<dbReference type="GO" id="GO:0032259">
    <property type="term" value="P:methylation"/>
    <property type="evidence" value="ECO:0007669"/>
    <property type="project" value="UniProtKB-KW"/>
</dbReference>
<organism evidence="1 2">
    <name type="scientific">Hydrocarboniclastica marina</name>
    <dbReference type="NCBI Taxonomy" id="2259620"/>
    <lineage>
        <taxon>Bacteria</taxon>
        <taxon>Pseudomonadati</taxon>
        <taxon>Pseudomonadota</taxon>
        <taxon>Gammaproteobacteria</taxon>
        <taxon>Alteromonadales</taxon>
        <taxon>Alteromonadaceae</taxon>
        <taxon>Hydrocarboniclastica</taxon>
    </lineage>
</organism>
<dbReference type="InterPro" id="IPR024019">
    <property type="entry name" value="CHP04096"/>
</dbReference>
<name>A0A4P7XJX6_9ALTE</name>
<dbReference type="KEGG" id="hmi:soil367_16950"/>
<dbReference type="Proteomes" id="UP000298049">
    <property type="component" value="Chromosome"/>
</dbReference>
<keyword evidence="1" id="KW-0808">Transferase</keyword>
<dbReference type="RefSeq" id="WP_136550186.1">
    <property type="nucleotide sequence ID" value="NZ_CP031093.1"/>
</dbReference>
<keyword evidence="2" id="KW-1185">Reference proteome</keyword>
<reference evidence="1 2" key="1">
    <citation type="submission" date="2018-07" db="EMBL/GenBank/DDBJ databases">
        <title>Marsedoiliclastica nanhaica gen. nov. sp. nov., a novel marine hydrocarbonoclastic bacterium isolated from an in-situ enriched hydrocarbon-degrading consortium in deep-sea sediment.</title>
        <authorList>
            <person name="Dong C."/>
            <person name="Ma T."/>
            <person name="Liu R."/>
            <person name="Shao Z."/>
        </authorList>
    </citation>
    <scope>NUCLEOTIDE SEQUENCE [LARGE SCALE GENOMIC DNA]</scope>
    <source>
        <strain evidence="2">soil36-7</strain>
    </source>
</reference>